<evidence type="ECO:0000313" key="4">
    <source>
        <dbReference type="Proteomes" id="UP000193144"/>
    </source>
</evidence>
<feature type="domain" description="CorA-like transporter" evidence="2">
    <location>
        <begin position="6"/>
        <end position="267"/>
    </location>
</feature>
<dbReference type="Proteomes" id="UP000193144">
    <property type="component" value="Unassembled WGS sequence"/>
</dbReference>
<dbReference type="Gene3D" id="1.20.58.340">
    <property type="entry name" value="Magnesium transport protein CorA, transmembrane region"/>
    <property type="match status" value="1"/>
</dbReference>
<gene>
    <name evidence="3" type="ORF">BCR34DRAFT_547476</name>
</gene>
<evidence type="ECO:0000256" key="1">
    <source>
        <dbReference type="SAM" id="Phobius"/>
    </source>
</evidence>
<keyword evidence="1" id="KW-0812">Transmembrane</keyword>
<dbReference type="Pfam" id="PF26616">
    <property type="entry name" value="CorA-like"/>
    <property type="match status" value="1"/>
</dbReference>
<sequence length="654" mass="74979">MDSIFESCRDYHTYPRNLQDDDQLPHRLALYQDELKSHDGRLFGDEKQAAVYVIDFVRGREPRSDCWRSLDELEGWLRMYDTQKREPKCRYTFIDAPHSRAALRISPRMLRFMFSYYQVMACFLEFIFPFGRQEYAEDSYFSGLKENVRLNDKRRAFEIRLCYNLRSAERSPSQKDFPWSIRQTAVFHSIDLETGEALWIIIKGNKLLKKRLEETSVSTGIPQVGTNSEVFSASLVQHFMLCDWSAENWRWYINDLDAELQALSRDAIALPIDQPARIESAAAASPPLANLRTNSKKIPAPVHHNYPGSDYIGGVQLQSPIHDTDILQSFSQQSTSVDIEKNNSTGANQCFPHLNVGSVLGRLSGTKFASSLLGSATAVDCGDALHSSGRGESRTDFKKCRTEGCPKSSGVPGWKPPGARQKEQPSINETFSVGDLQRIHYIEEKIQETILVLKLDMEVLLRLRQLYCSLRTNENFPAIIGTDCSTDLMRFEKRVLAIEDTHRLQLSRAETLLQLLHNRKELLHDIIQFQSMKANELSARRAQTSADNMESMTVSMHEIARKTNQETVSMRVITSVTLFFLPGTFVATIMSTDIISFVDKKSVFQLKGLRIYLAISVPMMLLTFMAWYVFYRMERRRDELVQHITQDHQDTNSV</sequence>
<dbReference type="AlphaFoldDB" id="A0A1Y1YND9"/>
<accession>A0A1Y1YND9</accession>
<reference evidence="3 4" key="1">
    <citation type="submission" date="2016-07" db="EMBL/GenBank/DDBJ databases">
        <title>Pervasive Adenine N6-methylation of Active Genes in Fungi.</title>
        <authorList>
            <consortium name="DOE Joint Genome Institute"/>
            <person name="Mondo S.J."/>
            <person name="Dannebaum R.O."/>
            <person name="Kuo R.C."/>
            <person name="Labutti K."/>
            <person name="Haridas S."/>
            <person name="Kuo A."/>
            <person name="Salamov A."/>
            <person name="Ahrendt S.R."/>
            <person name="Lipzen A."/>
            <person name="Sullivan W."/>
            <person name="Andreopoulos W.B."/>
            <person name="Clum A."/>
            <person name="Lindquist E."/>
            <person name="Daum C."/>
            <person name="Ramamoorthy G.K."/>
            <person name="Gryganskyi A."/>
            <person name="Culley D."/>
            <person name="Magnuson J.K."/>
            <person name="James T.Y."/>
            <person name="O'Malley M.A."/>
            <person name="Stajich J.E."/>
            <person name="Spatafora J.W."/>
            <person name="Visel A."/>
            <person name="Grigoriev I.V."/>
        </authorList>
    </citation>
    <scope>NUCLEOTIDE SEQUENCE [LARGE SCALE GENOMIC DNA]</scope>
    <source>
        <strain evidence="3 4">CBS 115471</strain>
    </source>
</reference>
<keyword evidence="1" id="KW-0472">Membrane</keyword>
<keyword evidence="4" id="KW-1185">Reference proteome</keyword>
<organism evidence="3 4">
    <name type="scientific">Clohesyomyces aquaticus</name>
    <dbReference type="NCBI Taxonomy" id="1231657"/>
    <lineage>
        <taxon>Eukaryota</taxon>
        <taxon>Fungi</taxon>
        <taxon>Dikarya</taxon>
        <taxon>Ascomycota</taxon>
        <taxon>Pezizomycotina</taxon>
        <taxon>Dothideomycetes</taxon>
        <taxon>Pleosporomycetidae</taxon>
        <taxon>Pleosporales</taxon>
        <taxon>Lindgomycetaceae</taxon>
        <taxon>Clohesyomyces</taxon>
    </lineage>
</organism>
<dbReference type="OrthoDB" id="5396681at2759"/>
<proteinExistence type="predicted"/>
<dbReference type="InterPro" id="IPR058257">
    <property type="entry name" value="CorA-like_dom"/>
</dbReference>
<feature type="transmembrane region" description="Helical" evidence="1">
    <location>
        <begin position="611"/>
        <end position="630"/>
    </location>
</feature>
<evidence type="ECO:0000259" key="2">
    <source>
        <dbReference type="Pfam" id="PF26616"/>
    </source>
</evidence>
<name>A0A1Y1YND9_9PLEO</name>
<dbReference type="STRING" id="1231657.A0A1Y1YND9"/>
<dbReference type="EMBL" id="MCFA01000196">
    <property type="protein sequence ID" value="ORX99550.1"/>
    <property type="molecule type" value="Genomic_DNA"/>
</dbReference>
<protein>
    <recommendedName>
        <fullName evidence="2">CorA-like transporter domain-containing protein</fullName>
    </recommendedName>
</protein>
<feature type="transmembrane region" description="Helical" evidence="1">
    <location>
        <begin position="568"/>
        <end position="590"/>
    </location>
</feature>
<comment type="caution">
    <text evidence="3">The sequence shown here is derived from an EMBL/GenBank/DDBJ whole genome shotgun (WGS) entry which is preliminary data.</text>
</comment>
<keyword evidence="1" id="KW-1133">Transmembrane helix</keyword>
<evidence type="ECO:0000313" key="3">
    <source>
        <dbReference type="EMBL" id="ORX99550.1"/>
    </source>
</evidence>